<dbReference type="InterPro" id="IPR028919">
    <property type="entry name" value="Viral_movement"/>
</dbReference>
<reference evidence="3" key="1">
    <citation type="journal article" date="2023" name="Plant J.">
        <title>Genome sequences and population genomics provide insights into the demographic history, inbreeding, and mutation load of two 'living fossil' tree species of Dipteronia.</title>
        <authorList>
            <person name="Feng Y."/>
            <person name="Comes H.P."/>
            <person name="Chen J."/>
            <person name="Zhu S."/>
            <person name="Lu R."/>
            <person name="Zhang X."/>
            <person name="Li P."/>
            <person name="Qiu J."/>
            <person name="Olsen K.M."/>
            <person name="Qiu Y."/>
        </authorList>
    </citation>
    <scope>NUCLEOTIDE SEQUENCE</scope>
    <source>
        <strain evidence="3">NBL</strain>
    </source>
</reference>
<keyword evidence="2" id="KW-0732">Signal</keyword>
<accession>A0AAD9ZK28</accession>
<evidence type="ECO:0000313" key="4">
    <source>
        <dbReference type="Proteomes" id="UP001281410"/>
    </source>
</evidence>
<evidence type="ECO:0000313" key="3">
    <source>
        <dbReference type="EMBL" id="KAK3182709.1"/>
    </source>
</evidence>
<dbReference type="PANTHER" id="PTHR48435:SF1">
    <property type="entry name" value="POLYPROTEIN"/>
    <property type="match status" value="1"/>
</dbReference>
<keyword evidence="4" id="KW-1185">Reference proteome</keyword>
<sequence length="437" mass="48999">MKRGLFALAFIFLSFSKHFGEDLLGGAEFVESSKGEHVYFSQSDIIKRSTRRINSTLEFFLKFGGERVDVHMFETLVINTTKDVVSAGHTFVVVFNILFLRPPVKEYVQSSALDNCLIPASSAEQYVDLDIGQPLIDQWIREGYSHLHVGAVRIILTLHGRKGLPVTARLALLNTVFQDYEQAVIGTCLSTLHAGSISLTYYPNFNIPLRDANLHNCLKIQLQLMGIKMLPDSYMATLHHQIAYRLQDQALDLPIPGHSGDTIFIKAEREDEVLTILQIPRQLPRDQLLEIMPLSWITNYEKAFQNTIPVIASDTTYTRQPDGTVKTIYKPLTAISASPSEATPTAPTPPSAPPEAPIFQSLMIRHLIFKDDIPIHSFEADGSVVYTDKINGHFIWDADPSMCDPDCLCNRSSRQLLNSTCKPVRHRTHSPDDPDSP</sequence>
<comment type="caution">
    <text evidence="3">The sequence shown here is derived from an EMBL/GenBank/DDBJ whole genome shotgun (WGS) entry which is preliminary data.</text>
</comment>
<dbReference type="AlphaFoldDB" id="A0AAD9ZK28"/>
<feature type="chain" id="PRO_5042242704" evidence="2">
    <location>
        <begin position="21"/>
        <end position="437"/>
    </location>
</feature>
<protein>
    <submittedName>
        <fullName evidence="3">Uncharacterized protein</fullName>
    </submittedName>
</protein>
<dbReference type="InterPro" id="IPR053098">
    <property type="entry name" value="Petuviruses_polyprotein"/>
</dbReference>
<dbReference type="PANTHER" id="PTHR48435">
    <property type="entry name" value="POLYPROTEIN"/>
    <property type="match status" value="1"/>
</dbReference>
<name>A0AAD9ZK28_9ROSI</name>
<organism evidence="3 4">
    <name type="scientific">Dipteronia sinensis</name>
    <dbReference type="NCBI Taxonomy" id="43782"/>
    <lineage>
        <taxon>Eukaryota</taxon>
        <taxon>Viridiplantae</taxon>
        <taxon>Streptophyta</taxon>
        <taxon>Embryophyta</taxon>
        <taxon>Tracheophyta</taxon>
        <taxon>Spermatophyta</taxon>
        <taxon>Magnoliopsida</taxon>
        <taxon>eudicotyledons</taxon>
        <taxon>Gunneridae</taxon>
        <taxon>Pentapetalae</taxon>
        <taxon>rosids</taxon>
        <taxon>malvids</taxon>
        <taxon>Sapindales</taxon>
        <taxon>Sapindaceae</taxon>
        <taxon>Hippocastanoideae</taxon>
        <taxon>Acereae</taxon>
        <taxon>Dipteronia</taxon>
    </lineage>
</organism>
<gene>
    <name evidence="3" type="ORF">Dsin_029995</name>
</gene>
<proteinExistence type="predicted"/>
<feature type="region of interest" description="Disordered" evidence="1">
    <location>
        <begin position="336"/>
        <end position="355"/>
    </location>
</feature>
<feature type="compositionally biased region" description="Pro residues" evidence="1">
    <location>
        <begin position="346"/>
        <end position="355"/>
    </location>
</feature>
<dbReference type="Pfam" id="PF01107">
    <property type="entry name" value="MP"/>
    <property type="match status" value="1"/>
</dbReference>
<feature type="signal peptide" evidence="2">
    <location>
        <begin position="1"/>
        <end position="20"/>
    </location>
</feature>
<feature type="compositionally biased region" description="Low complexity" evidence="1">
    <location>
        <begin position="336"/>
        <end position="345"/>
    </location>
</feature>
<evidence type="ECO:0000256" key="1">
    <source>
        <dbReference type="SAM" id="MobiDB-lite"/>
    </source>
</evidence>
<dbReference type="Proteomes" id="UP001281410">
    <property type="component" value="Unassembled WGS sequence"/>
</dbReference>
<dbReference type="EMBL" id="JANJYJ010000010">
    <property type="protein sequence ID" value="KAK3182709.1"/>
    <property type="molecule type" value="Genomic_DNA"/>
</dbReference>
<evidence type="ECO:0000256" key="2">
    <source>
        <dbReference type="SAM" id="SignalP"/>
    </source>
</evidence>